<dbReference type="Pfam" id="PF16593">
    <property type="entry name" value="Cas9-BH"/>
    <property type="match status" value="1"/>
</dbReference>
<keyword evidence="9 13" id="KW-0051">Antiviral defense</keyword>
<evidence type="ECO:0000256" key="1">
    <source>
        <dbReference type="ARBA" id="ARBA00001946"/>
    </source>
</evidence>
<dbReference type="InterPro" id="IPR032239">
    <property type="entry name" value="Cas9-BH"/>
</dbReference>
<dbReference type="GO" id="GO:0003677">
    <property type="term" value="F:DNA binding"/>
    <property type="evidence" value="ECO:0007669"/>
    <property type="project" value="UniProtKB-UniRule"/>
</dbReference>
<dbReference type="InterPro" id="IPR032237">
    <property type="entry name" value="Cas9_PI"/>
</dbReference>
<dbReference type="GO" id="GO:0043571">
    <property type="term" value="P:maintenance of CRISPR repeat elements"/>
    <property type="evidence" value="ECO:0007669"/>
    <property type="project" value="UniProtKB-UniRule"/>
</dbReference>
<dbReference type="Pfam" id="PF22702">
    <property type="entry name" value="Cas9_RuvC"/>
    <property type="match status" value="1"/>
</dbReference>
<dbReference type="Gene3D" id="1.10.30.50">
    <property type="match status" value="1"/>
</dbReference>
<evidence type="ECO:0000256" key="3">
    <source>
        <dbReference type="ARBA" id="ARBA00022722"/>
    </source>
</evidence>
<dbReference type="GO" id="GO:0003723">
    <property type="term" value="F:RNA binding"/>
    <property type="evidence" value="ECO:0007669"/>
    <property type="project" value="UniProtKB-UniRule"/>
</dbReference>
<dbReference type="PROSITE" id="PS51749">
    <property type="entry name" value="HNH_CAS9"/>
    <property type="match status" value="1"/>
</dbReference>
<dbReference type="InterPro" id="IPR028629">
    <property type="entry name" value="Cas9"/>
</dbReference>
<keyword evidence="3 13" id="KW-0540">Nuclease</keyword>
<dbReference type="Gene3D" id="3.30.420.10">
    <property type="entry name" value="Ribonuclease H-like superfamily/Ribonuclease H"/>
    <property type="match status" value="1"/>
</dbReference>
<keyword evidence="6 13" id="KW-0378">Hydrolase</keyword>
<feature type="domain" description="HNH Cas9-type" evidence="14">
    <location>
        <begin position="799"/>
        <end position="959"/>
    </location>
</feature>
<feature type="active site" description="Proton acceptor for HNH nuclease domain" evidence="13">
    <location>
        <position position="878"/>
    </location>
</feature>
<evidence type="ECO:0000256" key="5">
    <source>
        <dbReference type="ARBA" id="ARBA00022759"/>
    </source>
</evidence>
<keyword evidence="4" id="KW-0479">Metal-binding</keyword>
<keyword evidence="10 13" id="KW-0238">DNA-binding</keyword>
<dbReference type="GO" id="GO:0051607">
    <property type="term" value="P:defense response to virus"/>
    <property type="evidence" value="ECO:0007669"/>
    <property type="project" value="UniProtKB-UniRule"/>
</dbReference>
<evidence type="ECO:0000313" key="16">
    <source>
        <dbReference type="Proteomes" id="UP001357733"/>
    </source>
</evidence>
<keyword evidence="8 13" id="KW-0694">RNA-binding</keyword>
<keyword evidence="5 13" id="KW-0255">Endonuclease</keyword>
<dbReference type="Pfam" id="PF13395">
    <property type="entry name" value="HNH_4"/>
    <property type="match status" value="1"/>
</dbReference>
<dbReference type="Proteomes" id="UP001357733">
    <property type="component" value="Unassembled WGS sequence"/>
</dbReference>
<dbReference type="InterPro" id="IPR033114">
    <property type="entry name" value="HNH_CAS9"/>
</dbReference>
<feature type="active site" description="For RuvC-like nuclease domain" evidence="13">
    <location>
        <position position="10"/>
    </location>
</feature>
<comment type="domain">
    <text evidence="13">Has 2 endonuclease domains. The discontinuous RuvC-like domain cleaves the target DNA noncomplementary to crRNA while the HNH nuclease domain cleaves the target DNA complementary to crRNA.</text>
</comment>
<organism evidence="15 16">
    <name type="scientific">Citroniella saccharovorans</name>
    <dbReference type="NCBI Taxonomy" id="2053367"/>
    <lineage>
        <taxon>Bacteria</taxon>
        <taxon>Bacillati</taxon>
        <taxon>Bacillota</taxon>
        <taxon>Tissierellia</taxon>
        <taxon>Tissierellales</taxon>
        <taxon>Peptoniphilaceae</taxon>
        <taxon>Citroniella</taxon>
    </lineage>
</organism>
<evidence type="ECO:0000256" key="11">
    <source>
        <dbReference type="ARBA" id="ARBA00023211"/>
    </source>
</evidence>
<dbReference type="GO" id="GO:0016787">
    <property type="term" value="F:hydrolase activity"/>
    <property type="evidence" value="ECO:0007669"/>
    <property type="project" value="UniProtKB-KW"/>
</dbReference>
<dbReference type="GO" id="GO:0046872">
    <property type="term" value="F:metal ion binding"/>
    <property type="evidence" value="ECO:0007669"/>
    <property type="project" value="UniProtKB-UniRule"/>
</dbReference>
<evidence type="ECO:0000256" key="7">
    <source>
        <dbReference type="ARBA" id="ARBA00022842"/>
    </source>
</evidence>
<dbReference type="NCBIfam" id="TIGR01865">
    <property type="entry name" value="cas_Csn1"/>
    <property type="match status" value="1"/>
</dbReference>
<comment type="caution">
    <text evidence="15">The sequence shown here is derived from an EMBL/GenBank/DDBJ whole genome shotgun (WGS) entry which is preliminary data.</text>
</comment>
<dbReference type="RefSeq" id="WP_324619937.1">
    <property type="nucleotide sequence ID" value="NZ_JAYKOT010000003.1"/>
</dbReference>
<evidence type="ECO:0000256" key="8">
    <source>
        <dbReference type="ARBA" id="ARBA00022884"/>
    </source>
</evidence>
<comment type="similarity">
    <text evidence="2">Belongs to the CRISPR-associated protein Cas9 family. Subtype II-A subfamily.</text>
</comment>
<comment type="subunit">
    <text evidence="12 13">Monomer. Binds crRNA and tracrRNA.</text>
</comment>
<dbReference type="EC" id="3.1.-.-" evidence="13"/>
<evidence type="ECO:0000256" key="12">
    <source>
        <dbReference type="ARBA" id="ARBA00046380"/>
    </source>
</evidence>
<sequence length="1377" mass="160554">MFKDYYVGLDIGTSSVGWAVTDESYNVLKFNSKKMWGVRLFDEAKVAEERRTFRGARRRLDRKKERINLLQDFFAEEIAKVDPNFFLRLDNSDLYMEDKDQKLKSKYTLFNDKDFKDKDFHKKYPTIHHLLMDLIEDDSKKDIRLVYLACHYLLKNRGHFIFEGQKFENNGSINYSINKLLIHLHDYYDIDIEINNEDMEKLITVLSDKTLGKKTKKEELKSIIGDTKFLNAVSAIIIGSKQNLADLFENPEDFDDSIIESVEFSKADYDKNYSKLELALGDKIALIDILKEIYDSSILENLLKEADRSKDGNKYISNAFVKRYNKHGADLKEFKRLVREYNKAAYTDIFRSEKSTENYVAYTKSSISNNKRVKAGEFADQKTFYIFAKKHLEKTIKDKIIEANGSKADLELIDEMLRDIELKNFMPKIKSSDNGVIPYQLKLMELNKILENQSKHHEFLNASDEYGSVCDKIASIMEFRIPYYVGPLNPESKYAWIKKQKESKITPWNFKDVVDLDASREEFIDSLIGRCTYLKDEKVLPKASLIYNEYMVLNELNNLKLNDLTISEEMKKKIYGQLFKTRKKVTLKAIANLLKKEFNINGEILLSGTDGDFKQGLNSYNDFKAIVGDKVNSDDYRDKIEEIIKLVVLYGDDKSYLQKKIKARYGKYFTDLEIKKMAGLNYKDWGRLSKKLLVGLEGANKITGESGSIIHFMREYNLNLMELMSASFTFTEEIQKLNPADDRKLSYEMVDELYLSPSVKRMLWQSLRIVDEIKNIIGNDPKKIFIEMARGKEEVKARKESRKNQLLKFYKDGKKAFIAELGEDRYNYLLSEIEREEESKFRWDNLYLYYTQLGRCMYSLEPIDISELSSKNIYDQDHIYPKSKIYDDSIENRVLVKKDLNSKKGNLYPIPDQVLTKNCYAYWKILYDKGLIGQKKYIRLTRRTPFTDEELVQFISRQIVETRQATKETANLLKTICKNSEIVYSKAENASRFRQEFDIVKCRTVNDLHHMHDAYINIVVGSVYNTKFTKDPMNFVKKQEKARSYNLENMFKYDVKRGGYTAWIADDEKGAVKNATIKRIRKELEGTNYRFTRMSYIGKGELYNQNLKRKGNGQFPQKENSKKSDINKYGGYNKAGSAYFALVESDGKKEREKTLETIPIIVNNKVKNGEKDAIYNYLTKNLGLKNPELLVDKIKINSLIKLDGFFYNITGKTNDYYLIASAVQLILDKKDERTIRKLEKFLSRKLKDKNTKVLKSDGIESKDLLSLYDNLSDKLNNSIFKYRIKNLSEVIASGRDLFINLKKEDQILVLKEMLLLFQNINNGVDLSLIGNVNKKTKKPIKASGKTLLSKKINYNEFKLINQSITGLFENELDLIKL</sequence>
<protein>
    <recommendedName>
        <fullName evidence="13">CRISPR-associated endonuclease Cas9</fullName>
        <ecNumber evidence="13">3.1.-.-</ecNumber>
    </recommendedName>
</protein>
<name>A0AAW9MRM8_9FIRM</name>
<dbReference type="HAMAP" id="MF_01480">
    <property type="entry name" value="Cas9"/>
    <property type="match status" value="1"/>
</dbReference>
<comment type="similarity">
    <text evidence="13">Belongs to the CRISPR-associated Cas9 family.</text>
</comment>
<comment type="function">
    <text evidence="13">CRISPR (clustered regularly interspaced short palindromic repeat) is an adaptive immune system that provides protection against mobile genetic elements (viruses, transposable elements and conjugative plasmids). CRISPR clusters contain spacers, sequences complementary to antecedent mobile elements, and target invading nucleic acids. CRISPR clusters are transcribed and processed into CRISPR RNA (crRNA). In type II CRISPR systems correct processing of pre-crRNA requires a trans-encoded small RNA (tracrRNA), endogenous ribonuclease 3 (rnc) and this protein. The tracrRNA serves as a guide for ribonuclease 3-aided processing of pre-crRNA. Subsequently Cas9/crRNA/tracrRNA endonucleolytically cleaves linear or circular dsDNA target complementary to the spacer; Cas9 is inactive in the absence of the 2 guide RNAs (gRNA). Cas9 recognizes the protospacer adjacent motif (PAM) in the CRISPR repeat sequences to help distinguish self versus nonself, as targets within the bacterial CRISPR locus do not have PAMs. PAM recognition is also required for catalytic activity.</text>
</comment>
<evidence type="ECO:0000256" key="6">
    <source>
        <dbReference type="ARBA" id="ARBA00022801"/>
    </source>
</evidence>
<reference evidence="15 16" key="1">
    <citation type="submission" date="2024-01" db="EMBL/GenBank/DDBJ databases">
        <title>Complete genome sequence of Citroniella saccharovorans strain M6.X9, isolated from human fecal sample.</title>
        <authorList>
            <person name="Cheng G."/>
            <person name="Westerholm M."/>
            <person name="Schnurer A."/>
        </authorList>
    </citation>
    <scope>NUCLEOTIDE SEQUENCE [LARGE SCALE GENOMIC DNA]</scope>
    <source>
        <strain evidence="15 16">DSM 29873</strain>
    </source>
</reference>
<keyword evidence="16" id="KW-1185">Reference proteome</keyword>
<keyword evidence="11" id="KW-0464">Manganese</keyword>
<dbReference type="InterPro" id="IPR032240">
    <property type="entry name" value="Cas9_REC"/>
</dbReference>
<evidence type="ECO:0000256" key="4">
    <source>
        <dbReference type="ARBA" id="ARBA00022723"/>
    </source>
</evidence>
<keyword evidence="7" id="KW-0460">Magnesium</keyword>
<evidence type="ECO:0000256" key="10">
    <source>
        <dbReference type="ARBA" id="ARBA00023125"/>
    </source>
</evidence>
<gene>
    <name evidence="13 15" type="primary">cas9</name>
    <name evidence="15" type="ORF">VLK81_07060</name>
</gene>
<dbReference type="EMBL" id="JAYKOT010000003">
    <property type="protein sequence ID" value="MEB3429769.1"/>
    <property type="molecule type" value="Genomic_DNA"/>
</dbReference>
<dbReference type="Pfam" id="PF16595">
    <property type="entry name" value="Cas9_PI"/>
    <property type="match status" value="1"/>
</dbReference>
<proteinExistence type="inferred from homology"/>
<evidence type="ECO:0000256" key="9">
    <source>
        <dbReference type="ARBA" id="ARBA00023118"/>
    </source>
</evidence>
<evidence type="ECO:0000313" key="15">
    <source>
        <dbReference type="EMBL" id="MEB3429769.1"/>
    </source>
</evidence>
<comment type="cofactor">
    <cofactor evidence="1">
        <name>Mg(2+)</name>
        <dbReference type="ChEBI" id="CHEBI:18420"/>
    </cofactor>
</comment>
<evidence type="ECO:0000259" key="14">
    <source>
        <dbReference type="PROSITE" id="PS51749"/>
    </source>
</evidence>
<evidence type="ECO:0000256" key="2">
    <source>
        <dbReference type="ARBA" id="ARBA00005244"/>
    </source>
</evidence>
<dbReference type="InterPro" id="IPR055228">
    <property type="entry name" value="Cas9_RuvC"/>
</dbReference>
<dbReference type="Pfam" id="PF16592">
    <property type="entry name" value="Cas9_REC"/>
    <property type="match status" value="1"/>
</dbReference>
<dbReference type="InterPro" id="IPR003615">
    <property type="entry name" value="HNH_nuc"/>
</dbReference>
<comment type="caution">
    <text evidence="13">Lacks conserved residue(s) required for the propagation of feature annotation.</text>
</comment>
<evidence type="ECO:0000256" key="13">
    <source>
        <dbReference type="HAMAP-Rule" id="MF_01480"/>
    </source>
</evidence>
<accession>A0AAW9MRM8</accession>
<dbReference type="GO" id="GO:0004519">
    <property type="term" value="F:endonuclease activity"/>
    <property type="evidence" value="ECO:0007669"/>
    <property type="project" value="UniProtKB-UniRule"/>
</dbReference>
<dbReference type="InterPro" id="IPR036397">
    <property type="entry name" value="RNaseH_sf"/>
</dbReference>